<organism evidence="1">
    <name type="scientific">Alexandrium catenella</name>
    <name type="common">Red tide dinoflagellate</name>
    <name type="synonym">Gonyaulax catenella</name>
    <dbReference type="NCBI Taxonomy" id="2925"/>
    <lineage>
        <taxon>Eukaryota</taxon>
        <taxon>Sar</taxon>
        <taxon>Alveolata</taxon>
        <taxon>Dinophyceae</taxon>
        <taxon>Gonyaulacales</taxon>
        <taxon>Pyrocystaceae</taxon>
        <taxon>Alexandrium</taxon>
    </lineage>
</organism>
<dbReference type="AlphaFoldDB" id="A0A7S1MPV6"/>
<name>A0A7S1MPV6_ALECA</name>
<evidence type="ECO:0000313" key="1">
    <source>
        <dbReference type="EMBL" id="CAD9137612.1"/>
    </source>
</evidence>
<gene>
    <name evidence="1" type="ORF">ACAT0790_LOCUS25323</name>
</gene>
<proteinExistence type="predicted"/>
<protein>
    <submittedName>
        <fullName evidence="1">Uncharacterized protein</fullName>
    </submittedName>
</protein>
<accession>A0A7S1MPV6</accession>
<reference evidence="1" key="1">
    <citation type="submission" date="2021-01" db="EMBL/GenBank/DDBJ databases">
        <authorList>
            <person name="Corre E."/>
            <person name="Pelletier E."/>
            <person name="Niang G."/>
            <person name="Scheremetjew M."/>
            <person name="Finn R."/>
            <person name="Kale V."/>
            <person name="Holt S."/>
            <person name="Cochrane G."/>
            <person name="Meng A."/>
            <person name="Brown T."/>
            <person name="Cohen L."/>
        </authorList>
    </citation>
    <scope>NUCLEOTIDE SEQUENCE</scope>
    <source>
        <strain evidence="1">OF101</strain>
    </source>
</reference>
<sequence>MQPGAGYPCGSAGACAGMPGMSSWMYPSSYPVGMSMDPASAAAAAAQYGAAAAQFGAQYNAMAQYPAAAQYSAAAAAAAAQYGAAATQYGAAAGQYGVSSPAMQYMVAQYGGVQYPMLAAGSQTGAPQTAPAPAAA</sequence>
<dbReference type="EMBL" id="HBGE01041937">
    <property type="protein sequence ID" value="CAD9137612.1"/>
    <property type="molecule type" value="Transcribed_RNA"/>
</dbReference>